<proteinExistence type="predicted"/>
<keyword evidence="5 6" id="KW-0472">Membrane</keyword>
<evidence type="ECO:0000256" key="4">
    <source>
        <dbReference type="ARBA" id="ARBA00022989"/>
    </source>
</evidence>
<name>M0M7Y2_9EURY</name>
<evidence type="ECO:0000256" key="1">
    <source>
        <dbReference type="ARBA" id="ARBA00004651"/>
    </source>
</evidence>
<feature type="transmembrane region" description="Helical" evidence="6">
    <location>
        <begin position="42"/>
        <end position="66"/>
    </location>
</feature>
<protein>
    <recommendedName>
        <fullName evidence="9">Integral membrane protein</fullName>
    </recommendedName>
</protein>
<sequence>MLPVYIGAVALGYQVAIPIAVLVVALGKLGSVVPAPGGTGSVEVMVTAGLTALAGIDPAAALTIALVYRLCTYWLTIGVGGLSVAGLFARRSVA</sequence>
<evidence type="ECO:0008006" key="9">
    <source>
        <dbReference type="Google" id="ProtNLM"/>
    </source>
</evidence>
<accession>M0M7Y2</accession>
<evidence type="ECO:0000256" key="6">
    <source>
        <dbReference type="SAM" id="Phobius"/>
    </source>
</evidence>
<feature type="transmembrane region" description="Helical" evidence="6">
    <location>
        <begin position="72"/>
        <end position="89"/>
    </location>
</feature>
<organism evidence="7 8">
    <name type="scientific">Halobiforma nitratireducens JCM 10879</name>
    <dbReference type="NCBI Taxonomy" id="1227454"/>
    <lineage>
        <taxon>Archaea</taxon>
        <taxon>Methanobacteriati</taxon>
        <taxon>Methanobacteriota</taxon>
        <taxon>Stenosarchaea group</taxon>
        <taxon>Halobacteria</taxon>
        <taxon>Halobacteriales</taxon>
        <taxon>Natrialbaceae</taxon>
        <taxon>Halobiforma</taxon>
    </lineage>
</organism>
<dbReference type="AlphaFoldDB" id="M0M7Y2"/>
<evidence type="ECO:0000256" key="2">
    <source>
        <dbReference type="ARBA" id="ARBA00022475"/>
    </source>
</evidence>
<dbReference type="InterPro" id="IPR022791">
    <property type="entry name" value="L-PG_synthase/AglD"/>
</dbReference>
<evidence type="ECO:0000256" key="5">
    <source>
        <dbReference type="ARBA" id="ARBA00023136"/>
    </source>
</evidence>
<keyword evidence="4 6" id="KW-1133">Transmembrane helix</keyword>
<reference evidence="7 8" key="1">
    <citation type="journal article" date="2014" name="PLoS Genet.">
        <title>Phylogenetically driven sequencing of extremely halophilic archaea reveals strategies for static and dynamic osmo-response.</title>
        <authorList>
            <person name="Becker E.A."/>
            <person name="Seitzer P.M."/>
            <person name="Tritt A."/>
            <person name="Larsen D."/>
            <person name="Krusor M."/>
            <person name="Yao A.I."/>
            <person name="Wu D."/>
            <person name="Madern D."/>
            <person name="Eisen J.A."/>
            <person name="Darling A.E."/>
            <person name="Facciotti M.T."/>
        </authorList>
    </citation>
    <scope>NUCLEOTIDE SEQUENCE [LARGE SCALE GENOMIC DNA]</scope>
    <source>
        <strain evidence="7 8">JCM 10879</strain>
    </source>
</reference>
<evidence type="ECO:0000256" key="3">
    <source>
        <dbReference type="ARBA" id="ARBA00022692"/>
    </source>
</evidence>
<comment type="caution">
    <text evidence="7">The sequence shown here is derived from an EMBL/GenBank/DDBJ whole genome shotgun (WGS) entry which is preliminary data.</text>
</comment>
<keyword evidence="2" id="KW-1003">Cell membrane</keyword>
<evidence type="ECO:0000313" key="7">
    <source>
        <dbReference type="EMBL" id="EMA41922.1"/>
    </source>
</evidence>
<dbReference type="Pfam" id="PF03706">
    <property type="entry name" value="LPG_synthase_TM"/>
    <property type="match status" value="1"/>
</dbReference>
<comment type="subcellular location">
    <subcellularLocation>
        <location evidence="1">Cell membrane</location>
        <topology evidence="1">Multi-pass membrane protein</topology>
    </subcellularLocation>
</comment>
<dbReference type="eggNOG" id="arCOG00899">
    <property type="taxonomic scope" value="Archaea"/>
</dbReference>
<keyword evidence="8" id="KW-1185">Reference proteome</keyword>
<dbReference type="Proteomes" id="UP000011607">
    <property type="component" value="Unassembled WGS sequence"/>
</dbReference>
<feature type="transmembrane region" description="Helical" evidence="6">
    <location>
        <begin position="6"/>
        <end position="30"/>
    </location>
</feature>
<evidence type="ECO:0000313" key="8">
    <source>
        <dbReference type="Proteomes" id="UP000011607"/>
    </source>
</evidence>
<dbReference type="EMBL" id="AOMA01000060">
    <property type="protein sequence ID" value="EMA41922.1"/>
    <property type="molecule type" value="Genomic_DNA"/>
</dbReference>
<keyword evidence="3 6" id="KW-0812">Transmembrane</keyword>
<dbReference type="STRING" id="1227454.C446_04525"/>
<gene>
    <name evidence="7" type="ORF">C446_04525</name>
</gene>
<dbReference type="GO" id="GO:0005886">
    <property type="term" value="C:plasma membrane"/>
    <property type="evidence" value="ECO:0007669"/>
    <property type="project" value="UniProtKB-SubCell"/>
</dbReference>